<dbReference type="Proteomes" id="UP001482620">
    <property type="component" value="Unassembled WGS sequence"/>
</dbReference>
<accession>A0ABV0T676</accession>
<comment type="caution">
    <text evidence="1">The sequence shown here is derived from an EMBL/GenBank/DDBJ whole genome shotgun (WGS) entry which is preliminary data.</text>
</comment>
<evidence type="ECO:0000313" key="2">
    <source>
        <dbReference type="Proteomes" id="UP001482620"/>
    </source>
</evidence>
<dbReference type="EMBL" id="JAHRIQ010017634">
    <property type="protein sequence ID" value="MEQ2227092.1"/>
    <property type="molecule type" value="Genomic_DNA"/>
</dbReference>
<sequence length="110" mass="12712">MLVNKVQPAASRMVDLHSVTMDTELQRILNIRQNSEVLACFWYCRAMQLAPDGSYLHGSPHFEPEFLNPVGFLRNLSPCDVEHGRLRMFCLFKDCLPSSQNQNQLYWPTP</sequence>
<proteinExistence type="predicted"/>
<organism evidence="1 2">
    <name type="scientific">Ilyodon furcidens</name>
    <name type="common">goldbreast splitfin</name>
    <dbReference type="NCBI Taxonomy" id="33524"/>
    <lineage>
        <taxon>Eukaryota</taxon>
        <taxon>Metazoa</taxon>
        <taxon>Chordata</taxon>
        <taxon>Craniata</taxon>
        <taxon>Vertebrata</taxon>
        <taxon>Euteleostomi</taxon>
        <taxon>Actinopterygii</taxon>
        <taxon>Neopterygii</taxon>
        <taxon>Teleostei</taxon>
        <taxon>Neoteleostei</taxon>
        <taxon>Acanthomorphata</taxon>
        <taxon>Ovalentaria</taxon>
        <taxon>Atherinomorphae</taxon>
        <taxon>Cyprinodontiformes</taxon>
        <taxon>Goodeidae</taxon>
        <taxon>Ilyodon</taxon>
    </lineage>
</organism>
<name>A0ABV0T676_9TELE</name>
<evidence type="ECO:0000313" key="1">
    <source>
        <dbReference type="EMBL" id="MEQ2227092.1"/>
    </source>
</evidence>
<gene>
    <name evidence="1" type="ORF">ILYODFUR_034145</name>
</gene>
<protein>
    <submittedName>
        <fullName evidence="1">Uncharacterized protein</fullName>
    </submittedName>
</protein>
<keyword evidence="2" id="KW-1185">Reference proteome</keyword>
<reference evidence="1 2" key="1">
    <citation type="submission" date="2021-06" db="EMBL/GenBank/DDBJ databases">
        <authorList>
            <person name="Palmer J.M."/>
        </authorList>
    </citation>
    <scope>NUCLEOTIDE SEQUENCE [LARGE SCALE GENOMIC DNA]</scope>
    <source>
        <strain evidence="2">if_2019</strain>
        <tissue evidence="1">Muscle</tissue>
    </source>
</reference>